<dbReference type="EMBL" id="KZ502442">
    <property type="protein sequence ID" value="PKU79103.1"/>
    <property type="molecule type" value="Genomic_DNA"/>
</dbReference>
<dbReference type="Proteomes" id="UP000233837">
    <property type="component" value="Unassembled WGS sequence"/>
</dbReference>
<keyword evidence="2" id="KW-1185">Reference proteome</keyword>
<evidence type="ECO:0000313" key="2">
    <source>
        <dbReference type="Proteomes" id="UP000233837"/>
    </source>
</evidence>
<proteinExistence type="predicted"/>
<organism evidence="1 2">
    <name type="scientific">Dendrobium catenatum</name>
    <dbReference type="NCBI Taxonomy" id="906689"/>
    <lineage>
        <taxon>Eukaryota</taxon>
        <taxon>Viridiplantae</taxon>
        <taxon>Streptophyta</taxon>
        <taxon>Embryophyta</taxon>
        <taxon>Tracheophyta</taxon>
        <taxon>Spermatophyta</taxon>
        <taxon>Magnoliopsida</taxon>
        <taxon>Liliopsida</taxon>
        <taxon>Asparagales</taxon>
        <taxon>Orchidaceae</taxon>
        <taxon>Epidendroideae</taxon>
        <taxon>Malaxideae</taxon>
        <taxon>Dendrobiinae</taxon>
        <taxon>Dendrobium</taxon>
    </lineage>
</organism>
<dbReference type="AlphaFoldDB" id="A0A2I0WTY8"/>
<reference evidence="1 2" key="1">
    <citation type="journal article" date="2016" name="Sci. Rep.">
        <title>The Dendrobium catenatum Lindl. genome sequence provides insights into polysaccharide synthase, floral development and adaptive evolution.</title>
        <authorList>
            <person name="Zhang G.Q."/>
            <person name="Xu Q."/>
            <person name="Bian C."/>
            <person name="Tsai W.C."/>
            <person name="Yeh C.M."/>
            <person name="Liu K.W."/>
            <person name="Yoshida K."/>
            <person name="Zhang L.S."/>
            <person name="Chang S.B."/>
            <person name="Chen F."/>
            <person name="Shi Y."/>
            <person name="Su Y.Y."/>
            <person name="Zhang Y.Q."/>
            <person name="Chen L.J."/>
            <person name="Yin Y."/>
            <person name="Lin M."/>
            <person name="Huang H."/>
            <person name="Deng H."/>
            <person name="Wang Z.W."/>
            <person name="Zhu S.L."/>
            <person name="Zhao X."/>
            <person name="Deng C."/>
            <person name="Niu S.C."/>
            <person name="Huang J."/>
            <person name="Wang M."/>
            <person name="Liu G.H."/>
            <person name="Yang H.J."/>
            <person name="Xiao X.J."/>
            <person name="Hsiao Y.Y."/>
            <person name="Wu W.L."/>
            <person name="Chen Y.Y."/>
            <person name="Mitsuda N."/>
            <person name="Ohme-Takagi M."/>
            <person name="Luo Y.B."/>
            <person name="Van de Peer Y."/>
            <person name="Liu Z.J."/>
        </authorList>
    </citation>
    <scope>NUCLEOTIDE SEQUENCE [LARGE SCALE GENOMIC DNA]</scope>
    <source>
        <tissue evidence="1">The whole plant</tissue>
    </source>
</reference>
<sequence>MEEVQALIPKLPDVIALDYIVRVPLPPRLRLNYQHWHDLVTTRSFHYHHERICSAEHLIFIIQVLGDTVVSIATNAIDLYLSVYTFSIYIARRFMQRANLAIIHLGYNNIKPLSHYVGSAT</sequence>
<name>A0A2I0WTY8_9ASPA</name>
<gene>
    <name evidence="1" type="ORF">MA16_Dca000447</name>
</gene>
<accession>A0A2I0WTY8</accession>
<protein>
    <submittedName>
        <fullName evidence="1">Uncharacterized protein</fullName>
    </submittedName>
</protein>
<evidence type="ECO:0000313" key="1">
    <source>
        <dbReference type="EMBL" id="PKU79103.1"/>
    </source>
</evidence>
<reference evidence="1 2" key="2">
    <citation type="journal article" date="2017" name="Nature">
        <title>The Apostasia genome and the evolution of orchids.</title>
        <authorList>
            <person name="Zhang G.Q."/>
            <person name="Liu K.W."/>
            <person name="Li Z."/>
            <person name="Lohaus R."/>
            <person name="Hsiao Y.Y."/>
            <person name="Niu S.C."/>
            <person name="Wang J.Y."/>
            <person name="Lin Y.C."/>
            <person name="Xu Q."/>
            <person name="Chen L.J."/>
            <person name="Yoshida K."/>
            <person name="Fujiwara S."/>
            <person name="Wang Z.W."/>
            <person name="Zhang Y.Q."/>
            <person name="Mitsuda N."/>
            <person name="Wang M."/>
            <person name="Liu G.H."/>
            <person name="Pecoraro L."/>
            <person name="Huang H.X."/>
            <person name="Xiao X.J."/>
            <person name="Lin M."/>
            <person name="Wu X.Y."/>
            <person name="Wu W.L."/>
            <person name="Chen Y.Y."/>
            <person name="Chang S.B."/>
            <person name="Sakamoto S."/>
            <person name="Ohme-Takagi M."/>
            <person name="Yagi M."/>
            <person name="Zeng S.J."/>
            <person name="Shen C.Y."/>
            <person name="Yeh C.M."/>
            <person name="Luo Y.B."/>
            <person name="Tsai W.C."/>
            <person name="Van de Peer Y."/>
            <person name="Liu Z.J."/>
        </authorList>
    </citation>
    <scope>NUCLEOTIDE SEQUENCE [LARGE SCALE GENOMIC DNA]</scope>
    <source>
        <tissue evidence="1">The whole plant</tissue>
    </source>
</reference>